<dbReference type="OrthoDB" id="2987506at2759"/>
<comment type="caution">
    <text evidence="1">The sequence shown here is derived from an EMBL/GenBank/DDBJ whole genome shotgun (WGS) entry which is preliminary data.</text>
</comment>
<keyword evidence="2" id="KW-1185">Reference proteome</keyword>
<organism evidence="1 2">
    <name type="scientific">Fusarium coffeatum</name>
    <dbReference type="NCBI Taxonomy" id="231269"/>
    <lineage>
        <taxon>Eukaryota</taxon>
        <taxon>Fungi</taxon>
        <taxon>Dikarya</taxon>
        <taxon>Ascomycota</taxon>
        <taxon>Pezizomycotina</taxon>
        <taxon>Sordariomycetes</taxon>
        <taxon>Hypocreomycetidae</taxon>
        <taxon>Hypocreales</taxon>
        <taxon>Nectriaceae</taxon>
        <taxon>Fusarium</taxon>
        <taxon>Fusarium incarnatum-equiseti species complex</taxon>
    </lineage>
</organism>
<sequence length="199" mass="21790">MGSREIDIEFTKEQIEMYNGKGYRLCFGTGVGQNPAFNVIAQAATITPKVTFQWNDEFQIAATNGRFENGGTITMATNLASIKFDQVYTLPPTWIDGNIANEKLPGKSFKMVNGTSRGAGAVLFRRVNGQYVPFYVSNPPIDPNGSELLTPKLRVALWFQANAETGAMVSINKADLSTFDFSGRNQVNLKCNNGQFVAA</sequence>
<dbReference type="Proteomes" id="UP000253153">
    <property type="component" value="Unassembled WGS sequence"/>
</dbReference>
<gene>
    <name evidence="1" type="ORF">FIESC28_05962</name>
</gene>
<dbReference type="RefSeq" id="XP_031015877.1">
    <property type="nucleotide sequence ID" value="XM_031160107.1"/>
</dbReference>
<protein>
    <submittedName>
        <fullName evidence="1">Uncharacterized protein</fullName>
    </submittedName>
</protein>
<name>A0A366RQW0_9HYPO</name>
<dbReference type="AlphaFoldDB" id="A0A366RQW0"/>
<evidence type="ECO:0000313" key="2">
    <source>
        <dbReference type="Proteomes" id="UP000253153"/>
    </source>
</evidence>
<proteinExistence type="predicted"/>
<evidence type="ECO:0000313" key="1">
    <source>
        <dbReference type="EMBL" id="RBR18685.1"/>
    </source>
</evidence>
<dbReference type="EMBL" id="QKXC01000122">
    <property type="protein sequence ID" value="RBR18685.1"/>
    <property type="molecule type" value="Genomic_DNA"/>
</dbReference>
<accession>A0A366RQW0</accession>
<dbReference type="GeneID" id="41995403"/>
<reference evidence="1 2" key="1">
    <citation type="submission" date="2018-06" db="EMBL/GenBank/DDBJ databases">
        <title>Fusarium incarnatum-equiseti species complex species 28.</title>
        <authorList>
            <person name="Gardiner D.M."/>
        </authorList>
    </citation>
    <scope>NUCLEOTIDE SEQUENCE [LARGE SCALE GENOMIC DNA]</scope>
    <source>
        <strain evidence="1 2">FIESC_28</strain>
    </source>
</reference>